<reference evidence="2 3" key="1">
    <citation type="submission" date="2016-10" db="EMBL/GenBank/DDBJ databases">
        <authorList>
            <person name="de Groot N.N."/>
        </authorList>
    </citation>
    <scope>NUCLEOTIDE SEQUENCE [LARGE SCALE GENOMIC DNA]</scope>
    <source>
        <strain evidence="2 3">DSM 44637</strain>
    </source>
</reference>
<dbReference type="RefSeq" id="WP_093577081.1">
    <property type="nucleotide sequence ID" value="NZ_FOWC01000023.1"/>
</dbReference>
<dbReference type="EMBL" id="FOWC01000023">
    <property type="protein sequence ID" value="SFQ75987.1"/>
    <property type="molecule type" value="Genomic_DNA"/>
</dbReference>
<evidence type="ECO:0000313" key="2">
    <source>
        <dbReference type="EMBL" id="SFQ75987.1"/>
    </source>
</evidence>
<dbReference type="Pfam" id="PF17197">
    <property type="entry name" value="DUF5134"/>
    <property type="match status" value="1"/>
</dbReference>
<gene>
    <name evidence="2" type="ORF">SAMN05421854_12356</name>
</gene>
<dbReference type="STRING" id="112413.SAMN05421854_12356"/>
<dbReference type="AlphaFoldDB" id="A0A1I6B5B1"/>
<dbReference type="InterPro" id="IPR033458">
    <property type="entry name" value="DUF5134"/>
</dbReference>
<keyword evidence="1" id="KW-1133">Transmembrane helix</keyword>
<dbReference type="Proteomes" id="UP000199137">
    <property type="component" value="Unassembled WGS sequence"/>
</dbReference>
<organism evidence="2 3">
    <name type="scientific">Amycolatopsis rubida</name>
    <dbReference type="NCBI Taxonomy" id="112413"/>
    <lineage>
        <taxon>Bacteria</taxon>
        <taxon>Bacillati</taxon>
        <taxon>Actinomycetota</taxon>
        <taxon>Actinomycetes</taxon>
        <taxon>Pseudonocardiales</taxon>
        <taxon>Pseudonocardiaceae</taxon>
        <taxon>Amycolatopsis</taxon>
    </lineage>
</organism>
<feature type="transmembrane region" description="Helical" evidence="1">
    <location>
        <begin position="184"/>
        <end position="201"/>
    </location>
</feature>
<feature type="transmembrane region" description="Helical" evidence="1">
    <location>
        <begin position="6"/>
        <end position="24"/>
    </location>
</feature>
<keyword evidence="1" id="KW-0472">Membrane</keyword>
<feature type="transmembrane region" description="Helical" evidence="1">
    <location>
        <begin position="94"/>
        <end position="121"/>
    </location>
</feature>
<sequence length="202" mass="20980">MIAEPGLRWILTLLFAAAGMFCLYRCARRPGLSGRVADALHTAMCVGMVTMAWPATMSFARMPQVVLFAVAAGWFAVSTALGSGHGRLPGAHHALMMAGMAWMAFVMPSAMAGMTMSATAMGGEHAGMDMGDAGMTMTGHAPARVVVVAVVLAVVFLAAGIAWLARAIDHARTVARPGRREAGLVMEGVMSLGMAVMAVAMI</sequence>
<feature type="transmembrane region" description="Helical" evidence="1">
    <location>
        <begin position="141"/>
        <end position="164"/>
    </location>
</feature>
<name>A0A1I6B5B1_9PSEU</name>
<evidence type="ECO:0008006" key="4">
    <source>
        <dbReference type="Google" id="ProtNLM"/>
    </source>
</evidence>
<evidence type="ECO:0000313" key="3">
    <source>
        <dbReference type="Proteomes" id="UP000199137"/>
    </source>
</evidence>
<dbReference type="OrthoDB" id="4734452at2"/>
<feature type="transmembrane region" description="Helical" evidence="1">
    <location>
        <begin position="62"/>
        <end position="82"/>
    </location>
</feature>
<protein>
    <recommendedName>
        <fullName evidence="4">DUF5134 domain-containing protein</fullName>
    </recommendedName>
</protein>
<accession>A0A1I6B5B1</accession>
<proteinExistence type="predicted"/>
<evidence type="ECO:0000256" key="1">
    <source>
        <dbReference type="SAM" id="Phobius"/>
    </source>
</evidence>
<feature type="transmembrane region" description="Helical" evidence="1">
    <location>
        <begin position="36"/>
        <end position="56"/>
    </location>
</feature>
<keyword evidence="1" id="KW-0812">Transmembrane</keyword>